<keyword evidence="3" id="KW-0479">Metal-binding</keyword>
<keyword evidence="4" id="KW-0408">Iron</keyword>
<dbReference type="CDD" id="cd11040">
    <property type="entry name" value="CYP7_CYP8-like"/>
    <property type="match status" value="1"/>
</dbReference>
<evidence type="ECO:0000256" key="3">
    <source>
        <dbReference type="ARBA" id="ARBA00022723"/>
    </source>
</evidence>
<proteinExistence type="inferred from homology"/>
<evidence type="ECO:0000313" key="7">
    <source>
        <dbReference type="EMBL" id="KAK7994272.1"/>
    </source>
</evidence>
<evidence type="ECO:0000256" key="2">
    <source>
        <dbReference type="ARBA" id="ARBA00010617"/>
    </source>
</evidence>
<protein>
    <submittedName>
        <fullName evidence="7">Cytochrome P450</fullName>
    </submittedName>
</protein>
<accession>A0ABR1R1Q6</accession>
<sequence>MDLVALVQRKSPTMSFAPIMLQSAAGIMGFSKGGMEIASEGQLEGHGLLSESAKVNHASLCPGPGLAAMEPRFIQLLSESKDRLAVGITSGDASANLNLHEWVSRSVIEAAMVTVYGPENPFRDSETVEIWQQFWKGFVPLLFNIAPHITAAKSVQARQHLIRAFEQYYAKKGYAHPETSLLIKDRHALFSQRGMSKNDMARHEVGATLALLINTIPATFWFVYRLLSDPVVLEACRRELLQIASADGNGTRVVDMESVKNSCPVFNSTLKETLRFHSTNVAARAVVEDTLVDGRYLLKKGGLLLIPSTVQHQSAAAWGEDVSDFNHRRFVPGDPPPPTGNHHQRGKKKKKRIDPAALRVFGGGSVVCPGRYFAATEMMAVAALIVLRFDVRPRRGGGQWSMPTTHRSNPGISFKQPDHDIQVEVRARDKSRWAMTLLRQAGGDAAGNESPASAR</sequence>
<dbReference type="SUPFAM" id="SSF48264">
    <property type="entry name" value="Cytochrome P450"/>
    <property type="match status" value="1"/>
</dbReference>
<dbReference type="InterPro" id="IPR053007">
    <property type="entry name" value="CYP450_monoxygenase_sec-met"/>
</dbReference>
<organism evidence="7 8">
    <name type="scientific">Apiospora marii</name>
    <dbReference type="NCBI Taxonomy" id="335849"/>
    <lineage>
        <taxon>Eukaryota</taxon>
        <taxon>Fungi</taxon>
        <taxon>Dikarya</taxon>
        <taxon>Ascomycota</taxon>
        <taxon>Pezizomycotina</taxon>
        <taxon>Sordariomycetes</taxon>
        <taxon>Xylariomycetidae</taxon>
        <taxon>Amphisphaeriales</taxon>
        <taxon>Apiosporaceae</taxon>
        <taxon>Apiospora</taxon>
    </lineage>
</organism>
<dbReference type="Gene3D" id="1.10.630.10">
    <property type="entry name" value="Cytochrome P450"/>
    <property type="match status" value="1"/>
</dbReference>
<dbReference type="PRINTS" id="PR00465">
    <property type="entry name" value="EP450IV"/>
</dbReference>
<comment type="similarity">
    <text evidence="2">Belongs to the cytochrome P450 family.</text>
</comment>
<gene>
    <name evidence="7" type="ORF">PG991_015860</name>
</gene>
<keyword evidence="5" id="KW-0503">Monooxygenase</keyword>
<comment type="cofactor">
    <cofactor evidence="1">
        <name>heme</name>
        <dbReference type="ChEBI" id="CHEBI:30413"/>
    </cofactor>
</comment>
<dbReference type="Pfam" id="PF00067">
    <property type="entry name" value="p450"/>
    <property type="match status" value="1"/>
</dbReference>
<feature type="compositionally biased region" description="Basic residues" evidence="6">
    <location>
        <begin position="342"/>
        <end position="352"/>
    </location>
</feature>
<reference evidence="7 8" key="1">
    <citation type="submission" date="2023-01" db="EMBL/GenBank/DDBJ databases">
        <title>Analysis of 21 Apiospora genomes using comparative genomics revels a genus with tremendous synthesis potential of carbohydrate active enzymes and secondary metabolites.</title>
        <authorList>
            <person name="Sorensen T."/>
        </authorList>
    </citation>
    <scope>NUCLEOTIDE SEQUENCE [LARGE SCALE GENOMIC DNA]</scope>
    <source>
        <strain evidence="7 8">CBS 20057</strain>
    </source>
</reference>
<dbReference type="InterPro" id="IPR001128">
    <property type="entry name" value="Cyt_P450"/>
</dbReference>
<evidence type="ECO:0000256" key="1">
    <source>
        <dbReference type="ARBA" id="ARBA00001971"/>
    </source>
</evidence>
<dbReference type="EMBL" id="JAQQWI010000024">
    <property type="protein sequence ID" value="KAK7994272.1"/>
    <property type="molecule type" value="Genomic_DNA"/>
</dbReference>
<feature type="region of interest" description="Disordered" evidence="6">
    <location>
        <begin position="331"/>
        <end position="353"/>
    </location>
</feature>
<dbReference type="InterPro" id="IPR002403">
    <property type="entry name" value="Cyt_P450_E_grp-IV"/>
</dbReference>
<evidence type="ECO:0000256" key="4">
    <source>
        <dbReference type="ARBA" id="ARBA00023004"/>
    </source>
</evidence>
<comment type="caution">
    <text evidence="7">The sequence shown here is derived from an EMBL/GenBank/DDBJ whole genome shotgun (WGS) entry which is preliminary data.</text>
</comment>
<evidence type="ECO:0000256" key="5">
    <source>
        <dbReference type="ARBA" id="ARBA00023033"/>
    </source>
</evidence>
<dbReference type="Proteomes" id="UP001396898">
    <property type="component" value="Unassembled WGS sequence"/>
</dbReference>
<dbReference type="PANTHER" id="PTHR47582:SF1">
    <property type="entry name" value="P450, PUTATIVE (EUROFUNG)-RELATED"/>
    <property type="match status" value="1"/>
</dbReference>
<keyword evidence="8" id="KW-1185">Reference proteome</keyword>
<name>A0ABR1R1Q6_9PEZI</name>
<evidence type="ECO:0000313" key="8">
    <source>
        <dbReference type="Proteomes" id="UP001396898"/>
    </source>
</evidence>
<evidence type="ECO:0000256" key="6">
    <source>
        <dbReference type="SAM" id="MobiDB-lite"/>
    </source>
</evidence>
<keyword evidence="5" id="KW-0560">Oxidoreductase</keyword>
<dbReference type="InterPro" id="IPR036396">
    <property type="entry name" value="Cyt_P450_sf"/>
</dbReference>
<dbReference type="PANTHER" id="PTHR47582">
    <property type="entry name" value="P450, PUTATIVE (EUROFUNG)-RELATED"/>
    <property type="match status" value="1"/>
</dbReference>